<dbReference type="EMBL" id="JADPMR010000001">
    <property type="protein sequence ID" value="MBF9000294.1"/>
    <property type="molecule type" value="Genomic_DNA"/>
</dbReference>
<feature type="domain" description="CzcB-like C-terminal circularly permuted SH3-like" evidence="7">
    <location>
        <begin position="328"/>
        <end position="386"/>
    </location>
</feature>
<dbReference type="Gene3D" id="2.40.50.320">
    <property type="entry name" value="Copper binding periplasmic protein CusF"/>
    <property type="match status" value="2"/>
</dbReference>
<comment type="caution">
    <text evidence="8">The sequence shown here is derived from an EMBL/GenBank/DDBJ whole genome shotgun (WGS) entry which is preliminary data.</text>
</comment>
<dbReference type="InterPro" id="IPR051909">
    <property type="entry name" value="MFP_Cation_Efflux"/>
</dbReference>
<evidence type="ECO:0000313" key="8">
    <source>
        <dbReference type="EMBL" id="MBF9000294.1"/>
    </source>
</evidence>
<dbReference type="SUPFAM" id="SSF111369">
    <property type="entry name" value="HlyD-like secretion proteins"/>
    <property type="match status" value="1"/>
</dbReference>
<dbReference type="Gene3D" id="2.40.50.100">
    <property type="match status" value="1"/>
</dbReference>
<keyword evidence="9" id="KW-1185">Reference proteome</keyword>
<dbReference type="Proteomes" id="UP000597206">
    <property type="component" value="Unassembled WGS sequence"/>
</dbReference>
<proteinExistence type="inferred from homology"/>
<dbReference type="InterPro" id="IPR045800">
    <property type="entry name" value="HMBD"/>
</dbReference>
<reference evidence="8 9" key="1">
    <citation type="submission" date="2020-11" db="EMBL/GenBank/DDBJ databases">
        <title>Vibrio nitrifigilis sp. nov., a marine nitrogen-fixing bacterium isolated from the lagoon sediment of an islet inside an atoll.</title>
        <authorList>
            <person name="Wang L.-T."/>
            <person name="Shieh W.Y."/>
        </authorList>
    </citation>
    <scope>NUCLEOTIDE SEQUENCE [LARGE SCALE GENOMIC DNA]</scope>
    <source>
        <strain evidence="8 9">NFV-1</strain>
    </source>
</reference>
<evidence type="ECO:0000256" key="2">
    <source>
        <dbReference type="ARBA" id="ARBA00022448"/>
    </source>
</evidence>
<feature type="domain" description="Heavy metal binding" evidence="3">
    <location>
        <begin position="43"/>
        <end position="69"/>
    </location>
</feature>
<dbReference type="InterPro" id="IPR042230">
    <property type="entry name" value="CusF_sf"/>
</dbReference>
<dbReference type="InterPro" id="IPR058790">
    <property type="entry name" value="BSH_CusB"/>
</dbReference>
<organism evidence="8 9">
    <name type="scientific">Vibrio nitrifigilis</name>
    <dbReference type="NCBI Taxonomy" id="2789781"/>
    <lineage>
        <taxon>Bacteria</taxon>
        <taxon>Pseudomonadati</taxon>
        <taxon>Pseudomonadota</taxon>
        <taxon>Gammaproteobacteria</taxon>
        <taxon>Vibrionales</taxon>
        <taxon>Vibrionaceae</taxon>
        <taxon>Vibrio</taxon>
    </lineage>
</organism>
<evidence type="ECO:0000259" key="6">
    <source>
        <dbReference type="Pfam" id="PF25954"/>
    </source>
</evidence>
<dbReference type="InterPro" id="IPR058649">
    <property type="entry name" value="CzcB_C"/>
</dbReference>
<dbReference type="InterPro" id="IPR058792">
    <property type="entry name" value="Beta-barrel_RND_2"/>
</dbReference>
<protein>
    <submittedName>
        <fullName evidence="8">Efflux RND transporter periplasmic adaptor subunit</fullName>
    </submittedName>
</protein>
<dbReference type="NCBIfam" id="TIGR01730">
    <property type="entry name" value="RND_mfp"/>
    <property type="match status" value="1"/>
</dbReference>
<feature type="domain" description="CusB-like beta-barrel" evidence="6">
    <location>
        <begin position="243"/>
        <end position="320"/>
    </location>
</feature>
<dbReference type="Gene3D" id="2.40.420.20">
    <property type="match status" value="1"/>
</dbReference>
<comment type="similarity">
    <text evidence="1">Belongs to the membrane fusion protein (MFP) (TC 8.A.1) family.</text>
</comment>
<dbReference type="PANTHER" id="PTHR30097:SF15">
    <property type="entry name" value="CATION EFFLUX SYSTEM PROTEIN CUSB"/>
    <property type="match status" value="1"/>
</dbReference>
<dbReference type="Gene3D" id="2.40.30.170">
    <property type="match status" value="1"/>
</dbReference>
<evidence type="ECO:0000259" key="3">
    <source>
        <dbReference type="Pfam" id="PF19335"/>
    </source>
</evidence>
<dbReference type="PANTHER" id="PTHR30097">
    <property type="entry name" value="CATION EFFLUX SYSTEM PROTEIN CUSB"/>
    <property type="match status" value="1"/>
</dbReference>
<gene>
    <name evidence="8" type="ORF">I1A42_06945</name>
</gene>
<feature type="domain" description="CusB-like barrel-sandwich hybrid" evidence="5">
    <location>
        <begin position="126"/>
        <end position="234"/>
    </location>
</feature>
<evidence type="ECO:0000259" key="5">
    <source>
        <dbReference type="Pfam" id="PF25919"/>
    </source>
</evidence>
<dbReference type="Gene3D" id="6.10.140.730">
    <property type="match status" value="1"/>
</dbReference>
<evidence type="ECO:0000256" key="1">
    <source>
        <dbReference type="ARBA" id="ARBA00009477"/>
    </source>
</evidence>
<dbReference type="InterPro" id="IPR021647">
    <property type="entry name" value="CusF_Ec"/>
</dbReference>
<name>A0ABS0GD13_9VIBR</name>
<accession>A0ABS0GD13</accession>
<dbReference type="InterPro" id="IPR058791">
    <property type="entry name" value="3HB_CusB"/>
</dbReference>
<evidence type="ECO:0000259" key="7">
    <source>
        <dbReference type="Pfam" id="PF25975"/>
    </source>
</evidence>
<dbReference type="RefSeq" id="WP_196123016.1">
    <property type="nucleotide sequence ID" value="NZ_JADPMR010000001.1"/>
</dbReference>
<dbReference type="Pfam" id="PF25975">
    <property type="entry name" value="CzcB_C"/>
    <property type="match status" value="1"/>
</dbReference>
<sequence>MNKIIMSVLALAIGGGFGYATHAYLSDSDGATVKQAGNKQPLYWVAPMDPKYKRDKPGKSPMGMDLIPVYADEQSLQDKPGTVKIDPAVVNNLGVKTALVSKGVLTPKIHTVGYVGFDDSQVWQLNLRVSGWVENTHVHAIGEQVKKGDVLFSLYSPELVNAQDELFNAYRVNRPNLINGARERLLALGLERQQIEQLVKQGKSQRVINIYAPDDGIIASLNIRNGSYLTPAATALSAGSIDKVWVNTEIFERQLHWIKQGTPAVMTLASQPGKTWVGKVDYIYPIIDSQTRTLRVRLVFDNRDKTLKPNMFANVSLEPQTTAEHLLIPSQAVIRTNDMTRVVLAQGEGKFRSARIKIGREAAGKIEVVSGLSAGERIVTSAQFLIDSESSLSADLSRINSPENKPVATTVWAKGNITKVMQAHRMLTIHHQPVAQWNWPSMDMNFTLAQDVDWQAASVGQSIDFQLHKTATGQYEITQYQLGSMEVAKPVTLDATINMVMADFHMLTIQHPAVQSLGWKAGEMNFTVSDAIDLSAFKEGQQVTVTLIKQGSDYQLSDIAASHSQRREDK</sequence>
<dbReference type="Pfam" id="PF25869">
    <property type="entry name" value="3HB_CusB"/>
    <property type="match status" value="1"/>
</dbReference>
<feature type="domain" description="CusB-like three alpha-helical bundle" evidence="4">
    <location>
        <begin position="158"/>
        <end position="205"/>
    </location>
</feature>
<evidence type="ECO:0000259" key="4">
    <source>
        <dbReference type="Pfam" id="PF25869"/>
    </source>
</evidence>
<keyword evidence="2" id="KW-0813">Transport</keyword>
<dbReference type="Pfam" id="PF25954">
    <property type="entry name" value="Beta-barrel_RND_2"/>
    <property type="match status" value="1"/>
</dbReference>
<evidence type="ECO:0000313" key="9">
    <source>
        <dbReference type="Proteomes" id="UP000597206"/>
    </source>
</evidence>
<dbReference type="Pfam" id="PF19335">
    <property type="entry name" value="HMBD"/>
    <property type="match status" value="1"/>
</dbReference>
<dbReference type="Pfam" id="PF25919">
    <property type="entry name" value="BSH_CusB"/>
    <property type="match status" value="1"/>
</dbReference>
<dbReference type="Pfam" id="PF11604">
    <property type="entry name" value="CusF_Ec"/>
    <property type="match status" value="2"/>
</dbReference>
<dbReference type="InterPro" id="IPR006143">
    <property type="entry name" value="RND_pump_MFP"/>
</dbReference>